<reference evidence="2 3" key="1">
    <citation type="submission" date="2014-02" db="EMBL/GenBank/DDBJ databases">
        <title>Draft genome sequence of Lysinibacillus massiliensis CCUG 49529.</title>
        <authorList>
            <person name="Zhang F."/>
            <person name="Wang G."/>
            <person name="Zhang L."/>
        </authorList>
    </citation>
    <scope>NUCLEOTIDE SEQUENCE [LARGE SCALE GENOMIC DNA]</scope>
    <source>
        <strain evidence="2 3">CCUG 49529</strain>
    </source>
</reference>
<name>A0A0A3IYJ3_9BACL</name>
<dbReference type="Pfam" id="PF25058">
    <property type="entry name" value="ARM_TT21"/>
    <property type="match status" value="1"/>
</dbReference>
<accession>A0A0A3IYJ3</accession>
<dbReference type="eggNOG" id="COG0457">
    <property type="taxonomic scope" value="Bacteria"/>
</dbReference>
<gene>
    <name evidence="2" type="ORF">CD30_18210</name>
</gene>
<dbReference type="Gene3D" id="1.25.40.10">
    <property type="entry name" value="Tetratricopeptide repeat domain"/>
    <property type="match status" value="4"/>
</dbReference>
<organism evidence="2 3">
    <name type="scientific">Ureibacillus massiliensis 4400831 = CIP 108448 = CCUG 49529</name>
    <dbReference type="NCBI Taxonomy" id="1211035"/>
    <lineage>
        <taxon>Bacteria</taxon>
        <taxon>Bacillati</taxon>
        <taxon>Bacillota</taxon>
        <taxon>Bacilli</taxon>
        <taxon>Bacillales</taxon>
        <taxon>Caryophanaceae</taxon>
        <taxon>Ureibacillus</taxon>
    </lineage>
</organism>
<dbReference type="AlphaFoldDB" id="A0A0A3IYJ3"/>
<sequence>MTKIINEMLDAIQNGNLQQVDVYIEQLLLNEAPEQQYEIANLFMQYGYMNEAKKVLEHLQFLFPDEAQIAIDKASVLIELGEEDEALELLMAVSSDSPEYPQSLLLLADYYQMQGLYEVAEKQINEAIGLLPNEPLLLFAKAELLFETGRFSEATRIYEELHEKDKTIGGILLAERLAEVYRSGGAYETSLEYYMEALEEKVTPDLLFGSGYAAFQSEKYELATNQLEDLKELDPDYFSAYLLLAESYAMIENNKMAYQVIQEGIQRDEYEKSFYLFAGKMALKNGLKEEAIEHLQQAIALDPEYMEAIVVIMSIYAKEERNEEIIDLYEEMERNQFSFSAILPYVAEAYAKDEQYERAYEIYKVAYNDFKEEPSFLEKYCYFLIEEGKRNEAREVVELLIALEPSEQQWIELLDTLE</sequence>
<dbReference type="Proteomes" id="UP000030595">
    <property type="component" value="Unassembled WGS sequence"/>
</dbReference>
<evidence type="ECO:0000313" key="2">
    <source>
        <dbReference type="EMBL" id="KGR88530.1"/>
    </source>
</evidence>
<keyword evidence="1" id="KW-0802">TPR repeat</keyword>
<dbReference type="SMART" id="SM00028">
    <property type="entry name" value="TPR"/>
    <property type="match status" value="6"/>
</dbReference>
<dbReference type="PANTHER" id="PTHR12558">
    <property type="entry name" value="CELL DIVISION CYCLE 16,23,27"/>
    <property type="match status" value="1"/>
</dbReference>
<dbReference type="InterPro" id="IPR019734">
    <property type="entry name" value="TPR_rpt"/>
</dbReference>
<dbReference type="PROSITE" id="PS50005">
    <property type="entry name" value="TPR"/>
    <property type="match status" value="1"/>
</dbReference>
<comment type="caution">
    <text evidence="2">The sequence shown here is derived from an EMBL/GenBank/DDBJ whole genome shotgun (WGS) entry which is preliminary data.</text>
</comment>
<dbReference type="InterPro" id="IPR011990">
    <property type="entry name" value="TPR-like_helical_dom_sf"/>
</dbReference>
<dbReference type="SUPFAM" id="SSF48452">
    <property type="entry name" value="TPR-like"/>
    <property type="match status" value="2"/>
</dbReference>
<dbReference type="EMBL" id="JPVQ01000061">
    <property type="protein sequence ID" value="KGR88530.1"/>
    <property type="molecule type" value="Genomic_DNA"/>
</dbReference>
<evidence type="ECO:0000256" key="1">
    <source>
        <dbReference type="PROSITE-ProRule" id="PRU00339"/>
    </source>
</evidence>
<evidence type="ECO:0000313" key="3">
    <source>
        <dbReference type="Proteomes" id="UP000030595"/>
    </source>
</evidence>
<proteinExistence type="predicted"/>
<protein>
    <submittedName>
        <fullName evidence="2">Uncharacterized protein</fullName>
    </submittedName>
</protein>
<keyword evidence="3" id="KW-1185">Reference proteome</keyword>
<dbReference type="PANTHER" id="PTHR12558:SF13">
    <property type="entry name" value="CELL DIVISION CYCLE PROTEIN 27 HOMOLOG"/>
    <property type="match status" value="1"/>
</dbReference>
<dbReference type="RefSeq" id="WP_036179901.1">
    <property type="nucleotide sequence ID" value="NZ_AVCZ01000061.1"/>
</dbReference>
<dbReference type="Pfam" id="PF13429">
    <property type="entry name" value="TPR_15"/>
    <property type="match status" value="1"/>
</dbReference>
<dbReference type="eggNOG" id="COG4783">
    <property type="taxonomic scope" value="Bacteria"/>
</dbReference>
<feature type="repeat" description="TPR" evidence="1">
    <location>
        <begin position="272"/>
        <end position="305"/>
    </location>
</feature>